<dbReference type="EMBL" id="CP012850">
    <property type="protein sequence ID" value="ALI37220.1"/>
    <property type="molecule type" value="Genomic_DNA"/>
</dbReference>
<evidence type="ECO:0008006" key="4">
    <source>
        <dbReference type="Google" id="ProtNLM"/>
    </source>
</evidence>
<gene>
    <name evidence="2" type="ORF">NMY3_03033</name>
</gene>
<dbReference type="Proteomes" id="UP000058925">
    <property type="component" value="Chromosome"/>
</dbReference>
<evidence type="ECO:0000313" key="3">
    <source>
        <dbReference type="Proteomes" id="UP000058925"/>
    </source>
</evidence>
<dbReference type="RefSeq" id="WP_196816324.1">
    <property type="nucleotide sequence ID" value="NZ_CP012850.1"/>
</dbReference>
<dbReference type="AlphaFoldDB" id="A0A654M2I5"/>
<dbReference type="GeneID" id="60422900"/>
<dbReference type="KEGG" id="taa:NMY3_03033"/>
<sequence length="211" mass="23488">MATAFIIIGPSLHSFVDAQVEIPEARTINEDNTSESQTNDTNTSYLSHTDNDLGFSLEYPDSWEIGVGGNAYQIVSFSSPDDTASAYVMFVPREDDQSLRSFGDAFVKENEDFKFNTYYRNSTTLLADQPAFRASGTYFNTVTPIERSLGYESSNTKTLQTVTLDEKNDGFIGIIYHADDQVTYDKYLPLLEHMISSLTLSSSGPVISEDE</sequence>
<organism evidence="2 3">
    <name type="scientific">Candidatus Nitrosocosmicus oleophilus</name>
    <dbReference type="NCBI Taxonomy" id="1353260"/>
    <lineage>
        <taxon>Archaea</taxon>
        <taxon>Nitrososphaerota</taxon>
        <taxon>Nitrososphaeria</taxon>
        <taxon>Nitrososphaerales</taxon>
        <taxon>Nitrososphaeraceae</taxon>
        <taxon>Candidatus Nitrosocosmicus</taxon>
    </lineage>
</organism>
<protein>
    <recommendedName>
        <fullName evidence="4">PsbP C-terminal domain-containing protein</fullName>
    </recommendedName>
</protein>
<feature type="compositionally biased region" description="Polar residues" evidence="1">
    <location>
        <begin position="30"/>
        <end position="45"/>
    </location>
</feature>
<feature type="region of interest" description="Disordered" evidence="1">
    <location>
        <begin position="26"/>
        <end position="45"/>
    </location>
</feature>
<evidence type="ECO:0000256" key="1">
    <source>
        <dbReference type="SAM" id="MobiDB-lite"/>
    </source>
</evidence>
<accession>A0A654M2I5</accession>
<keyword evidence="3" id="KW-1185">Reference proteome</keyword>
<evidence type="ECO:0000313" key="2">
    <source>
        <dbReference type="EMBL" id="ALI37220.1"/>
    </source>
</evidence>
<name>A0A654M2I5_9ARCH</name>
<dbReference type="Gene3D" id="3.40.1000.10">
    <property type="entry name" value="Mog1/PsbP, alpha/beta/alpha sandwich"/>
    <property type="match status" value="1"/>
</dbReference>
<reference evidence="3" key="1">
    <citation type="submission" date="2015-10" db="EMBL/GenBank/DDBJ databases">
        <title>Niche specialization of a soil ammonia-oxidizing archaeon, Candidatus Nitrosocosmicus oleophilus.</title>
        <authorList>
            <person name="Jung M.-Y."/>
            <person name="Rhee S.-K."/>
        </authorList>
    </citation>
    <scope>NUCLEOTIDE SEQUENCE [LARGE SCALE GENOMIC DNA]</scope>
    <source>
        <strain evidence="3">MY3</strain>
    </source>
</reference>
<proteinExistence type="predicted"/>